<dbReference type="AlphaFoldDB" id="A0A409YG44"/>
<evidence type="ECO:0000313" key="2">
    <source>
        <dbReference type="Proteomes" id="UP000284706"/>
    </source>
</evidence>
<name>A0A409YG44_9AGAR</name>
<organism evidence="1 2">
    <name type="scientific">Gymnopilus dilepis</name>
    <dbReference type="NCBI Taxonomy" id="231916"/>
    <lineage>
        <taxon>Eukaryota</taxon>
        <taxon>Fungi</taxon>
        <taxon>Dikarya</taxon>
        <taxon>Basidiomycota</taxon>
        <taxon>Agaricomycotina</taxon>
        <taxon>Agaricomycetes</taxon>
        <taxon>Agaricomycetidae</taxon>
        <taxon>Agaricales</taxon>
        <taxon>Agaricineae</taxon>
        <taxon>Hymenogastraceae</taxon>
        <taxon>Gymnopilus</taxon>
    </lineage>
</organism>
<comment type="caution">
    <text evidence="1">The sequence shown here is derived from an EMBL/GenBank/DDBJ whole genome shotgun (WGS) entry which is preliminary data.</text>
</comment>
<reference evidence="1 2" key="1">
    <citation type="journal article" date="2018" name="Evol. Lett.">
        <title>Horizontal gene cluster transfer increased hallucinogenic mushroom diversity.</title>
        <authorList>
            <person name="Reynolds H.T."/>
            <person name="Vijayakumar V."/>
            <person name="Gluck-Thaler E."/>
            <person name="Korotkin H.B."/>
            <person name="Matheny P.B."/>
            <person name="Slot J.C."/>
        </authorList>
    </citation>
    <scope>NUCLEOTIDE SEQUENCE [LARGE SCALE GENOMIC DNA]</scope>
    <source>
        <strain evidence="1 2">SRW20</strain>
    </source>
</reference>
<protein>
    <submittedName>
        <fullName evidence="1">Uncharacterized protein</fullName>
    </submittedName>
</protein>
<sequence>MSFKSTFEDANSFEIAFWMMSLTPSAKSEDDCLFQNASAWSLTYEVQARLIPIVVENYVNDMLTGYAMLRKLSSPLTTPLSWSPKRSLRELRDSRNMNESASWRRSLGH</sequence>
<gene>
    <name evidence="1" type="ORF">CVT26_008754</name>
</gene>
<proteinExistence type="predicted"/>
<evidence type="ECO:0000313" key="1">
    <source>
        <dbReference type="EMBL" id="PPR01971.1"/>
    </source>
</evidence>
<dbReference type="EMBL" id="NHYE01000885">
    <property type="protein sequence ID" value="PPR01971.1"/>
    <property type="molecule type" value="Genomic_DNA"/>
</dbReference>
<dbReference type="InParanoid" id="A0A409YG44"/>
<accession>A0A409YG44</accession>
<dbReference type="Proteomes" id="UP000284706">
    <property type="component" value="Unassembled WGS sequence"/>
</dbReference>
<keyword evidence="2" id="KW-1185">Reference proteome</keyword>